<sequence>MRRLMALCVLITIFSLVSCGKDDVNATEPVIDATHRLAIVIGSQTITATLYDNPTSRDFISRLPLTVDLNDYGGMEKVFTPSPELTTYNSPAGMNPQAGDIALFAPWGNIAIYYRNGTSSGSLIPIGRIENGINALNVSGTIQNVRFELTSIEP</sequence>
<dbReference type="PROSITE" id="PS51257">
    <property type="entry name" value="PROKAR_LIPOPROTEIN"/>
    <property type="match status" value="1"/>
</dbReference>
<evidence type="ECO:0000313" key="3">
    <source>
        <dbReference type="EMBL" id="MBC5645639.1"/>
    </source>
</evidence>
<evidence type="ECO:0000313" key="4">
    <source>
        <dbReference type="Proteomes" id="UP000644010"/>
    </source>
</evidence>
<dbReference type="InterPro" id="IPR041183">
    <property type="entry name" value="Cyclophilin-like"/>
</dbReference>
<dbReference type="Gene3D" id="2.40.100.20">
    <property type="match status" value="1"/>
</dbReference>
<dbReference type="SUPFAM" id="SSF50891">
    <property type="entry name" value="Cyclophilin-like"/>
    <property type="match status" value="1"/>
</dbReference>
<organism evidence="3 4">
    <name type="scientific">Parabacteroides segnis</name>
    <dbReference type="NCBI Taxonomy" id="2763058"/>
    <lineage>
        <taxon>Bacteria</taxon>
        <taxon>Pseudomonadati</taxon>
        <taxon>Bacteroidota</taxon>
        <taxon>Bacteroidia</taxon>
        <taxon>Bacteroidales</taxon>
        <taxon>Tannerellaceae</taxon>
        <taxon>Parabacteroides</taxon>
    </lineage>
</organism>
<feature type="domain" description="Cyclophilin-like" evidence="2">
    <location>
        <begin position="39"/>
        <end position="137"/>
    </location>
</feature>
<dbReference type="Proteomes" id="UP000644010">
    <property type="component" value="Unassembled WGS sequence"/>
</dbReference>
<name>A0ABR7E989_9BACT</name>
<feature type="signal peptide" evidence="1">
    <location>
        <begin position="1"/>
        <end position="20"/>
    </location>
</feature>
<reference evidence="3 4" key="1">
    <citation type="submission" date="2020-08" db="EMBL/GenBank/DDBJ databases">
        <title>Genome public.</title>
        <authorList>
            <person name="Liu C."/>
            <person name="Sun Q."/>
        </authorList>
    </citation>
    <scope>NUCLEOTIDE SEQUENCE [LARGE SCALE GENOMIC DNA]</scope>
    <source>
        <strain evidence="3 4">BX2</strain>
    </source>
</reference>
<proteinExistence type="predicted"/>
<accession>A0ABR7E989</accession>
<gene>
    <name evidence="3" type="ORF">H8S77_22425</name>
</gene>
<evidence type="ECO:0000259" key="2">
    <source>
        <dbReference type="Pfam" id="PF18050"/>
    </source>
</evidence>
<dbReference type="Pfam" id="PF18050">
    <property type="entry name" value="Cyclophil_like2"/>
    <property type="match status" value="1"/>
</dbReference>
<dbReference type="EMBL" id="JACOOI010000034">
    <property type="protein sequence ID" value="MBC5645639.1"/>
    <property type="molecule type" value="Genomic_DNA"/>
</dbReference>
<comment type="caution">
    <text evidence="3">The sequence shown here is derived from an EMBL/GenBank/DDBJ whole genome shotgun (WGS) entry which is preliminary data.</text>
</comment>
<keyword evidence="1" id="KW-0732">Signal</keyword>
<evidence type="ECO:0000256" key="1">
    <source>
        <dbReference type="SAM" id="SignalP"/>
    </source>
</evidence>
<feature type="chain" id="PRO_5046814557" evidence="1">
    <location>
        <begin position="21"/>
        <end position="154"/>
    </location>
</feature>
<dbReference type="InterPro" id="IPR029000">
    <property type="entry name" value="Cyclophilin-like_dom_sf"/>
</dbReference>
<keyword evidence="4" id="KW-1185">Reference proteome</keyword>
<dbReference type="RefSeq" id="WP_186961269.1">
    <property type="nucleotide sequence ID" value="NZ_JACOOI010000034.1"/>
</dbReference>
<protein>
    <submittedName>
        <fullName evidence="3">Flavodoxin</fullName>
    </submittedName>
</protein>